<evidence type="ECO:0000256" key="5">
    <source>
        <dbReference type="HAMAP-Rule" id="MF_00376"/>
    </source>
</evidence>
<reference evidence="7 8" key="1">
    <citation type="submission" date="2017-09" db="EMBL/GenBank/DDBJ databases">
        <title>Depth-based differentiation of microbial function through sediment-hosted aquifers and enrichment of novel symbionts in the deep terrestrial subsurface.</title>
        <authorList>
            <person name="Probst A.J."/>
            <person name="Ladd B."/>
            <person name="Jarett J.K."/>
            <person name="Geller-Mcgrath D.E."/>
            <person name="Sieber C.M."/>
            <person name="Emerson J.B."/>
            <person name="Anantharaman K."/>
            <person name="Thomas B.C."/>
            <person name="Malmstrom R."/>
            <person name="Stieglmeier M."/>
            <person name="Klingl A."/>
            <person name="Woyke T."/>
            <person name="Ryan C.M."/>
            <person name="Banfield J.F."/>
        </authorList>
    </citation>
    <scope>NUCLEOTIDE SEQUENCE [LARGE SCALE GENOMIC DNA]</scope>
    <source>
        <strain evidence="7">CG12_big_fil_rev_8_21_14_0_65_43_15</strain>
    </source>
</reference>
<dbReference type="Proteomes" id="UP000231267">
    <property type="component" value="Unassembled WGS sequence"/>
</dbReference>
<keyword evidence="5" id="KW-0808">Transferase</keyword>
<keyword evidence="5 7" id="KW-0418">Kinase</keyword>
<dbReference type="InterPro" id="IPR027417">
    <property type="entry name" value="P-loop_NTPase"/>
</dbReference>
<keyword evidence="5" id="KW-0963">Cytoplasm</keyword>
<accession>A0A2J0LKZ3</accession>
<dbReference type="NCBIfam" id="TIGR00152">
    <property type="entry name" value="dephospho-CoA kinase"/>
    <property type="match status" value="1"/>
</dbReference>
<comment type="similarity">
    <text evidence="1 5">Belongs to the CoaE family.</text>
</comment>
<dbReference type="HAMAP" id="MF_00376">
    <property type="entry name" value="Dephospho_CoA_kinase"/>
    <property type="match status" value="1"/>
</dbReference>
<evidence type="ECO:0000313" key="7">
    <source>
        <dbReference type="EMBL" id="PIW66283.1"/>
    </source>
</evidence>
<dbReference type="PROSITE" id="PS51219">
    <property type="entry name" value="DPCK"/>
    <property type="match status" value="1"/>
</dbReference>
<evidence type="ECO:0000313" key="8">
    <source>
        <dbReference type="Proteomes" id="UP000231267"/>
    </source>
</evidence>
<comment type="caution">
    <text evidence="7">The sequence shown here is derived from an EMBL/GenBank/DDBJ whole genome shotgun (WGS) entry which is preliminary data.</text>
</comment>
<name>A0A2J0LKZ3_9BACT</name>
<dbReference type="PANTHER" id="PTHR10695:SF46">
    <property type="entry name" value="BIFUNCTIONAL COENZYME A SYNTHASE-RELATED"/>
    <property type="match status" value="1"/>
</dbReference>
<evidence type="ECO:0000256" key="4">
    <source>
        <dbReference type="ARBA" id="ARBA00022993"/>
    </source>
</evidence>
<comment type="catalytic activity">
    <reaction evidence="5">
        <text>3'-dephospho-CoA + ATP = ADP + CoA + H(+)</text>
        <dbReference type="Rhea" id="RHEA:18245"/>
        <dbReference type="ChEBI" id="CHEBI:15378"/>
        <dbReference type="ChEBI" id="CHEBI:30616"/>
        <dbReference type="ChEBI" id="CHEBI:57287"/>
        <dbReference type="ChEBI" id="CHEBI:57328"/>
        <dbReference type="ChEBI" id="CHEBI:456216"/>
        <dbReference type="EC" id="2.7.1.24"/>
    </reaction>
</comment>
<comment type="pathway">
    <text evidence="5">Cofactor biosynthesis; coenzyme A biosynthesis; CoA from (R)-pantothenate: step 5/5.</text>
</comment>
<dbReference type="CDD" id="cd02022">
    <property type="entry name" value="DPCK"/>
    <property type="match status" value="1"/>
</dbReference>
<dbReference type="EMBL" id="PFGP01000096">
    <property type="protein sequence ID" value="PIW66283.1"/>
    <property type="molecule type" value="Genomic_DNA"/>
</dbReference>
<protein>
    <recommendedName>
        <fullName evidence="5 6">Dephospho-CoA kinase</fullName>
        <ecNumber evidence="5 6">2.7.1.24</ecNumber>
    </recommendedName>
    <alternativeName>
        <fullName evidence="5">Dephosphocoenzyme A kinase</fullName>
    </alternativeName>
</protein>
<dbReference type="GO" id="GO:0015937">
    <property type="term" value="P:coenzyme A biosynthetic process"/>
    <property type="evidence" value="ECO:0007669"/>
    <property type="project" value="UniProtKB-UniRule"/>
</dbReference>
<dbReference type="Gene3D" id="3.40.50.300">
    <property type="entry name" value="P-loop containing nucleotide triphosphate hydrolases"/>
    <property type="match status" value="1"/>
</dbReference>
<dbReference type="GO" id="GO:0005737">
    <property type="term" value="C:cytoplasm"/>
    <property type="evidence" value="ECO:0007669"/>
    <property type="project" value="UniProtKB-SubCell"/>
</dbReference>
<dbReference type="GO" id="GO:0004140">
    <property type="term" value="F:dephospho-CoA kinase activity"/>
    <property type="evidence" value="ECO:0007669"/>
    <property type="project" value="UniProtKB-UniRule"/>
</dbReference>
<feature type="binding site" evidence="5">
    <location>
        <begin position="11"/>
        <end position="16"/>
    </location>
    <ligand>
        <name>ATP</name>
        <dbReference type="ChEBI" id="CHEBI:30616"/>
    </ligand>
</feature>
<keyword evidence="3 5" id="KW-0067">ATP-binding</keyword>
<dbReference type="GO" id="GO:0005524">
    <property type="term" value="F:ATP binding"/>
    <property type="evidence" value="ECO:0007669"/>
    <property type="project" value="UniProtKB-UniRule"/>
</dbReference>
<comment type="subcellular location">
    <subcellularLocation>
        <location evidence="5">Cytoplasm</location>
    </subcellularLocation>
</comment>
<organism evidence="7 8">
    <name type="scientific">Candidatus Taenaricola geysiri</name>
    <dbReference type="NCBI Taxonomy" id="1974752"/>
    <lineage>
        <taxon>Bacteria</taxon>
        <taxon>Pseudomonadati</taxon>
        <taxon>Candidatus Omnitrophota</taxon>
        <taxon>Candidatus Taenaricola</taxon>
    </lineage>
</organism>
<proteinExistence type="inferred from homology"/>
<comment type="function">
    <text evidence="5">Catalyzes the phosphorylation of the 3'-hydroxyl group of dephosphocoenzyme A to form coenzyme A.</text>
</comment>
<sequence>MLIIGITGQFCSGKSTAAKILARFHRATVIDADKIGHTALLDNKVKKRLIGCFGKGIIKNGAISRKSLAELAFANKESHKALCRITHPVLVDKILKKIRQIKVKNPKAIVIIDAAVLLEMGLLKYIDKLIAVKLNRKQQIKRAQDKWKLSKNQINKRMKLQIPASRFFKKADFIIDNSGSFQDLKNRIKAWEIINGK</sequence>
<dbReference type="EC" id="2.7.1.24" evidence="5 6"/>
<gene>
    <name evidence="5" type="primary">coaE</name>
    <name evidence="7" type="ORF">COW11_04035</name>
</gene>
<dbReference type="InterPro" id="IPR001977">
    <property type="entry name" value="Depp_CoAkinase"/>
</dbReference>
<dbReference type="PANTHER" id="PTHR10695">
    <property type="entry name" value="DEPHOSPHO-COA KINASE-RELATED"/>
    <property type="match status" value="1"/>
</dbReference>
<keyword evidence="4 5" id="KW-0173">Coenzyme A biosynthesis</keyword>
<evidence type="ECO:0000256" key="6">
    <source>
        <dbReference type="NCBIfam" id="TIGR00152"/>
    </source>
</evidence>
<keyword evidence="2 5" id="KW-0547">Nucleotide-binding</keyword>
<evidence type="ECO:0000256" key="3">
    <source>
        <dbReference type="ARBA" id="ARBA00022840"/>
    </source>
</evidence>
<dbReference type="AlphaFoldDB" id="A0A2J0LKZ3"/>
<evidence type="ECO:0000256" key="1">
    <source>
        <dbReference type="ARBA" id="ARBA00009018"/>
    </source>
</evidence>
<dbReference type="UniPathway" id="UPA00241">
    <property type="reaction ID" value="UER00356"/>
</dbReference>
<evidence type="ECO:0000256" key="2">
    <source>
        <dbReference type="ARBA" id="ARBA00022741"/>
    </source>
</evidence>
<dbReference type="SUPFAM" id="SSF52540">
    <property type="entry name" value="P-loop containing nucleoside triphosphate hydrolases"/>
    <property type="match status" value="1"/>
</dbReference>
<dbReference type="Pfam" id="PF01121">
    <property type="entry name" value="CoaE"/>
    <property type="match status" value="1"/>
</dbReference>